<proteinExistence type="predicted"/>
<keyword evidence="2" id="KW-1133">Transmembrane helix</keyword>
<gene>
    <name evidence="3" type="ORF">TNIN_149691</name>
</gene>
<keyword evidence="2" id="KW-0812">Transmembrane</keyword>
<feature type="transmembrane region" description="Helical" evidence="2">
    <location>
        <begin position="177"/>
        <end position="199"/>
    </location>
</feature>
<organism evidence="3 4">
    <name type="scientific">Trichonephila inaurata madagascariensis</name>
    <dbReference type="NCBI Taxonomy" id="2747483"/>
    <lineage>
        <taxon>Eukaryota</taxon>
        <taxon>Metazoa</taxon>
        <taxon>Ecdysozoa</taxon>
        <taxon>Arthropoda</taxon>
        <taxon>Chelicerata</taxon>
        <taxon>Arachnida</taxon>
        <taxon>Araneae</taxon>
        <taxon>Araneomorphae</taxon>
        <taxon>Entelegynae</taxon>
        <taxon>Araneoidea</taxon>
        <taxon>Nephilidae</taxon>
        <taxon>Trichonephila</taxon>
        <taxon>Trichonephila inaurata</taxon>
    </lineage>
</organism>
<evidence type="ECO:0000256" key="1">
    <source>
        <dbReference type="SAM" id="MobiDB-lite"/>
    </source>
</evidence>
<dbReference type="Proteomes" id="UP000886998">
    <property type="component" value="Unassembled WGS sequence"/>
</dbReference>
<dbReference type="AlphaFoldDB" id="A0A8X6YRC0"/>
<keyword evidence="2" id="KW-0472">Membrane</keyword>
<evidence type="ECO:0000313" key="4">
    <source>
        <dbReference type="Proteomes" id="UP000886998"/>
    </source>
</evidence>
<evidence type="ECO:0000313" key="3">
    <source>
        <dbReference type="EMBL" id="GFY74309.1"/>
    </source>
</evidence>
<feature type="transmembrane region" description="Helical" evidence="2">
    <location>
        <begin position="205"/>
        <end position="228"/>
    </location>
</feature>
<accession>A0A8X6YRC0</accession>
<feature type="region of interest" description="Disordered" evidence="1">
    <location>
        <begin position="104"/>
        <end position="147"/>
    </location>
</feature>
<keyword evidence="4" id="KW-1185">Reference proteome</keyword>
<sequence length="258" mass="29038">MSAENTPPVGSTEDESELEFPDIYGIFEMESSQFPFMAYDALSDSWYEKWASEGDWVNPDYSGNSGVSRSYIWVPQPSNNDFMHAKSDNVAGSSSQDVNEFAYQSNTESETNFNDRQAPESGNNMDELADDSEQAPEYGNNMDELTDDSEKTLINDPEPHITDGYGRILSYAKKLRICYMTCIQIFLMALSIFAIYYTIFKVLEYISVGGTFAALFLELSTLPLSVSYGSCALFFDYTRCINIILFVIACVSIPFLFI</sequence>
<feature type="transmembrane region" description="Helical" evidence="2">
    <location>
        <begin position="240"/>
        <end position="257"/>
    </location>
</feature>
<dbReference type="OrthoDB" id="10636388at2759"/>
<dbReference type="EMBL" id="BMAV01020678">
    <property type="protein sequence ID" value="GFY74309.1"/>
    <property type="molecule type" value="Genomic_DNA"/>
</dbReference>
<reference evidence="3" key="1">
    <citation type="submission" date="2020-08" db="EMBL/GenBank/DDBJ databases">
        <title>Multicomponent nature underlies the extraordinary mechanical properties of spider dragline silk.</title>
        <authorList>
            <person name="Kono N."/>
            <person name="Nakamura H."/>
            <person name="Mori M."/>
            <person name="Yoshida Y."/>
            <person name="Ohtoshi R."/>
            <person name="Malay A.D."/>
            <person name="Moran D.A.P."/>
            <person name="Tomita M."/>
            <person name="Numata K."/>
            <person name="Arakawa K."/>
        </authorList>
    </citation>
    <scope>NUCLEOTIDE SEQUENCE</scope>
</reference>
<comment type="caution">
    <text evidence="3">The sequence shown here is derived from an EMBL/GenBank/DDBJ whole genome shotgun (WGS) entry which is preliminary data.</text>
</comment>
<evidence type="ECO:0000256" key="2">
    <source>
        <dbReference type="SAM" id="Phobius"/>
    </source>
</evidence>
<feature type="compositionally biased region" description="Polar residues" evidence="1">
    <location>
        <begin position="104"/>
        <end position="124"/>
    </location>
</feature>
<protein>
    <submittedName>
        <fullName evidence="3">Uncharacterized protein</fullName>
    </submittedName>
</protein>
<name>A0A8X6YRC0_9ARAC</name>